<dbReference type="EMBL" id="CP039865">
    <property type="protein sequence ID" value="QCK86115.1"/>
    <property type="molecule type" value="Genomic_DNA"/>
</dbReference>
<evidence type="ECO:0000313" key="1">
    <source>
        <dbReference type="EMBL" id="QCK86115.1"/>
    </source>
</evidence>
<dbReference type="AlphaFoldDB" id="A0A4D7QGU0"/>
<dbReference type="Proteomes" id="UP000298588">
    <property type="component" value="Chromosome"/>
</dbReference>
<keyword evidence="2" id="KW-1185">Reference proteome</keyword>
<dbReference type="OrthoDB" id="9777193at2"/>
<dbReference type="RefSeq" id="WP_137099447.1">
    <property type="nucleotide sequence ID" value="NZ_CP039865.1"/>
</dbReference>
<protein>
    <submittedName>
        <fullName evidence="1">CoA synthetase</fullName>
    </submittedName>
</protein>
<proteinExistence type="predicted"/>
<dbReference type="SMART" id="SM00882">
    <property type="entry name" value="CoA_trans"/>
    <property type="match status" value="1"/>
</dbReference>
<dbReference type="Gene3D" id="3.30.30.40">
    <property type="match status" value="1"/>
</dbReference>
<dbReference type="InterPro" id="IPR037171">
    <property type="entry name" value="NagB/RpiA_transferase-like"/>
</dbReference>
<dbReference type="Pfam" id="PF01144">
    <property type="entry name" value="CoA_trans"/>
    <property type="match status" value="1"/>
</dbReference>
<dbReference type="Gene3D" id="3.40.1080.10">
    <property type="entry name" value="Glutaconate Coenzyme A-transferase"/>
    <property type="match status" value="1"/>
</dbReference>
<evidence type="ECO:0000313" key="2">
    <source>
        <dbReference type="Proteomes" id="UP000298588"/>
    </source>
</evidence>
<organism evidence="1 2">
    <name type="scientific">Phreatobacter aquaticus</name>
    <dbReference type="NCBI Taxonomy" id="2570229"/>
    <lineage>
        <taxon>Bacteria</taxon>
        <taxon>Pseudomonadati</taxon>
        <taxon>Pseudomonadota</taxon>
        <taxon>Alphaproteobacteria</taxon>
        <taxon>Hyphomicrobiales</taxon>
        <taxon>Phreatobacteraceae</taxon>
        <taxon>Phreatobacter</taxon>
    </lineage>
</organism>
<dbReference type="InterPro" id="IPR004165">
    <property type="entry name" value="CoA_trans_fam_I"/>
</dbReference>
<reference evidence="1 2" key="1">
    <citation type="submission" date="2019-04" db="EMBL/GenBank/DDBJ databases">
        <title>Phreatobacter aquaticus sp. nov.</title>
        <authorList>
            <person name="Choi A."/>
            <person name="Baek K."/>
        </authorList>
    </citation>
    <scope>NUCLEOTIDE SEQUENCE [LARGE SCALE GENOMIC DNA]</scope>
    <source>
        <strain evidence="1 2">NMCR1094</strain>
    </source>
</reference>
<sequence>MPRLPSLDDLAAMVPSGAKLALPVDYAGVSMAMTRPLIARGLRDLHVVCLPTGGMQPDMLIGAGLVQTMETSAITLGEAGGAPCFNRAIAQGTIRVMDATCPAVHAGFLAAQKGVPFATLRGLIGTDVLANRPDWKVIDNPFSDTPDPIVAIPAIHPDVAIFHCPMADRDGNVWIGRRRELASMAYASKLTLVTVERIVDESLLADETMAAGVLPGLYVEAVALAPRGAAPIGLWGEYGADMAEVTRYARAARSEEGFRDYLAGARVLEAVS</sequence>
<dbReference type="SUPFAM" id="SSF100950">
    <property type="entry name" value="NagB/RpiA/CoA transferase-like"/>
    <property type="match status" value="1"/>
</dbReference>
<dbReference type="GO" id="GO:0008410">
    <property type="term" value="F:CoA-transferase activity"/>
    <property type="evidence" value="ECO:0007669"/>
    <property type="project" value="InterPro"/>
</dbReference>
<accession>A0A4D7QGU0</accession>
<name>A0A4D7QGU0_9HYPH</name>
<dbReference type="KEGG" id="paqt:E8L99_10305"/>
<gene>
    <name evidence="1" type="ORF">E8L99_10305</name>
</gene>